<dbReference type="EMBL" id="LMWX01000060">
    <property type="protein sequence ID" value="KUN77900.1"/>
    <property type="molecule type" value="Genomic_DNA"/>
</dbReference>
<dbReference type="Proteomes" id="UP000053024">
    <property type="component" value="Unassembled WGS sequence"/>
</dbReference>
<evidence type="ECO:0000256" key="1">
    <source>
        <dbReference type="ARBA" id="ARBA00007964"/>
    </source>
</evidence>
<feature type="domain" description="Prephenate/arogenate dehydrogenase" evidence="3">
    <location>
        <begin position="6"/>
        <end position="285"/>
    </location>
</feature>
<evidence type="ECO:0000256" key="2">
    <source>
        <dbReference type="ARBA" id="ARBA00023002"/>
    </source>
</evidence>
<dbReference type="STRING" id="285568.AQJ66_32285"/>
<dbReference type="Pfam" id="PF20463">
    <property type="entry name" value="PDH_C"/>
    <property type="match status" value="1"/>
</dbReference>
<name>A0A101SPI6_9ACTN</name>
<dbReference type="Pfam" id="PF02153">
    <property type="entry name" value="PDH_N"/>
    <property type="match status" value="1"/>
</dbReference>
<dbReference type="Gene3D" id="1.10.3660.10">
    <property type="entry name" value="6-phosphogluconate dehydrogenase C-terminal like domain"/>
    <property type="match status" value="1"/>
</dbReference>
<comment type="caution">
    <text evidence="4">The sequence shown here is derived from an EMBL/GenBank/DDBJ whole genome shotgun (WGS) entry which is preliminary data.</text>
</comment>
<gene>
    <name evidence="4" type="ORF">AQJ66_32285</name>
</gene>
<keyword evidence="5" id="KW-1185">Reference proteome</keyword>
<evidence type="ECO:0000259" key="3">
    <source>
        <dbReference type="PROSITE" id="PS51176"/>
    </source>
</evidence>
<protein>
    <recommendedName>
        <fullName evidence="3">Prephenate/arogenate dehydrogenase domain-containing protein</fullName>
    </recommendedName>
</protein>
<dbReference type="GO" id="GO:0006571">
    <property type="term" value="P:tyrosine biosynthetic process"/>
    <property type="evidence" value="ECO:0007669"/>
    <property type="project" value="InterPro"/>
</dbReference>
<evidence type="ECO:0000313" key="5">
    <source>
        <dbReference type="Proteomes" id="UP000053024"/>
    </source>
</evidence>
<dbReference type="AlphaFoldDB" id="A0A101SPI6"/>
<dbReference type="OrthoDB" id="9802008at2"/>
<dbReference type="InterPro" id="IPR046825">
    <property type="entry name" value="PDH_C"/>
</dbReference>
<comment type="similarity">
    <text evidence="1">Belongs to the prephenate/arogenate dehydrogenase family.</text>
</comment>
<evidence type="ECO:0000313" key="4">
    <source>
        <dbReference type="EMBL" id="KUN77900.1"/>
    </source>
</evidence>
<dbReference type="SUPFAM" id="SSF48179">
    <property type="entry name" value="6-phosphogluconate dehydrogenase C-terminal domain-like"/>
    <property type="match status" value="1"/>
</dbReference>
<keyword evidence="2" id="KW-0560">Oxidoreductase</keyword>
<organism evidence="4 5">
    <name type="scientific">Streptomyces bungoensis</name>
    <dbReference type="NCBI Taxonomy" id="285568"/>
    <lineage>
        <taxon>Bacteria</taxon>
        <taxon>Bacillati</taxon>
        <taxon>Actinomycetota</taxon>
        <taxon>Actinomycetes</taxon>
        <taxon>Kitasatosporales</taxon>
        <taxon>Streptomycetaceae</taxon>
        <taxon>Streptomyces</taxon>
    </lineage>
</organism>
<reference evidence="4 5" key="1">
    <citation type="submission" date="2015-10" db="EMBL/GenBank/DDBJ databases">
        <title>Draft genome sequence of Streptomyces bungoensis DSM 41781, type strain for the species Streptomyces bungoensis.</title>
        <authorList>
            <person name="Ruckert C."/>
            <person name="Winkler A."/>
            <person name="Kalinowski J."/>
            <person name="Kampfer P."/>
            <person name="Glaeser S."/>
        </authorList>
    </citation>
    <scope>NUCLEOTIDE SEQUENCE [LARGE SCALE GENOMIC DNA]</scope>
    <source>
        <strain evidence="4 5">DSM 41781</strain>
    </source>
</reference>
<dbReference type="InterPro" id="IPR003099">
    <property type="entry name" value="Prephen_DH"/>
</dbReference>
<dbReference type="GO" id="GO:0004665">
    <property type="term" value="F:prephenate dehydrogenase (NADP+) activity"/>
    <property type="evidence" value="ECO:0007669"/>
    <property type="project" value="InterPro"/>
</dbReference>
<dbReference type="SUPFAM" id="SSF51735">
    <property type="entry name" value="NAD(P)-binding Rossmann-fold domains"/>
    <property type="match status" value="1"/>
</dbReference>
<accession>A0A101SPI6</accession>
<dbReference type="InterPro" id="IPR008927">
    <property type="entry name" value="6-PGluconate_DH-like_C_sf"/>
</dbReference>
<dbReference type="InterPro" id="IPR050812">
    <property type="entry name" value="Preph/Arog_dehydrog"/>
</dbReference>
<dbReference type="RefSeq" id="WP_061929045.1">
    <property type="nucleotide sequence ID" value="NZ_JBEYBH010000024.1"/>
</dbReference>
<dbReference type="PANTHER" id="PTHR21363">
    <property type="entry name" value="PREPHENATE DEHYDROGENASE"/>
    <property type="match status" value="1"/>
</dbReference>
<dbReference type="GO" id="GO:0070403">
    <property type="term" value="F:NAD+ binding"/>
    <property type="evidence" value="ECO:0007669"/>
    <property type="project" value="InterPro"/>
</dbReference>
<proteinExistence type="inferred from homology"/>
<dbReference type="GO" id="GO:0008977">
    <property type="term" value="F:prephenate dehydrogenase (NAD+) activity"/>
    <property type="evidence" value="ECO:0007669"/>
    <property type="project" value="InterPro"/>
</dbReference>
<dbReference type="InterPro" id="IPR046826">
    <property type="entry name" value="PDH_N"/>
</dbReference>
<sequence>MTTTLRTAVVIGCGTTGTSVALALGFTGVRVTLIDDDPRALDEAVSLGAGTAWTPGLPPADLVVVATAPSAVVDVLHSAQSRGLGHVYTDTAGTKDIVCAEAELRGCDLKGYVPGHPLAGSDAPARDDTAAAGRFTGRPWVVCPFETTPDWALETVDALIEACGAYRIDLAAHVHDRIAAELSHGPHLIAAALATRFADSSEAFLKLAGNGLRDAVRSAGGDPWLWGDVLAHNAGPVADVLDRVSAQLTRAAAILREGDACAPLELAPTLEEGRRGQAALQRVAERRTLRDAPAGERM</sequence>
<dbReference type="Gene3D" id="3.40.50.720">
    <property type="entry name" value="NAD(P)-binding Rossmann-like Domain"/>
    <property type="match status" value="1"/>
</dbReference>
<dbReference type="PROSITE" id="PS51176">
    <property type="entry name" value="PDH_ADH"/>
    <property type="match status" value="1"/>
</dbReference>
<dbReference type="PANTHER" id="PTHR21363:SF0">
    <property type="entry name" value="PREPHENATE DEHYDROGENASE [NADP(+)]"/>
    <property type="match status" value="1"/>
</dbReference>
<dbReference type="InterPro" id="IPR036291">
    <property type="entry name" value="NAD(P)-bd_dom_sf"/>
</dbReference>